<feature type="compositionally biased region" description="Low complexity" evidence="1">
    <location>
        <begin position="759"/>
        <end position="770"/>
    </location>
</feature>
<feature type="region of interest" description="Disordered" evidence="1">
    <location>
        <begin position="716"/>
        <end position="770"/>
    </location>
</feature>
<dbReference type="AlphaFoldDB" id="A0A9P4M3L1"/>
<organism evidence="3 4">
    <name type="scientific">Saccharata proteae CBS 121410</name>
    <dbReference type="NCBI Taxonomy" id="1314787"/>
    <lineage>
        <taxon>Eukaryota</taxon>
        <taxon>Fungi</taxon>
        <taxon>Dikarya</taxon>
        <taxon>Ascomycota</taxon>
        <taxon>Pezizomycotina</taxon>
        <taxon>Dothideomycetes</taxon>
        <taxon>Dothideomycetes incertae sedis</taxon>
        <taxon>Botryosphaeriales</taxon>
        <taxon>Saccharataceae</taxon>
        <taxon>Saccharata</taxon>
    </lineage>
</organism>
<dbReference type="Proteomes" id="UP000799776">
    <property type="component" value="Unassembled WGS sequence"/>
</dbReference>
<feature type="compositionally biased region" description="Basic and acidic residues" evidence="1">
    <location>
        <begin position="476"/>
        <end position="485"/>
    </location>
</feature>
<evidence type="ECO:0000313" key="3">
    <source>
        <dbReference type="EMBL" id="KAF2091959.1"/>
    </source>
</evidence>
<feature type="compositionally biased region" description="Polar residues" evidence="1">
    <location>
        <begin position="505"/>
        <end position="514"/>
    </location>
</feature>
<feature type="compositionally biased region" description="Basic and acidic residues" evidence="1">
    <location>
        <begin position="414"/>
        <end position="425"/>
    </location>
</feature>
<dbReference type="GO" id="GO:1990498">
    <property type="term" value="C:mitotic spindle microtubule"/>
    <property type="evidence" value="ECO:0007669"/>
    <property type="project" value="TreeGrafter"/>
</dbReference>
<feature type="compositionally biased region" description="Polar residues" evidence="1">
    <location>
        <begin position="662"/>
        <end position="679"/>
    </location>
</feature>
<name>A0A9P4M3L1_9PEZI</name>
<dbReference type="GO" id="GO:0070652">
    <property type="term" value="C:HAUS complex"/>
    <property type="evidence" value="ECO:0007669"/>
    <property type="project" value="InterPro"/>
</dbReference>
<dbReference type="EMBL" id="ML978711">
    <property type="protein sequence ID" value="KAF2091959.1"/>
    <property type="molecule type" value="Genomic_DNA"/>
</dbReference>
<feature type="compositionally biased region" description="Low complexity" evidence="1">
    <location>
        <begin position="531"/>
        <end position="540"/>
    </location>
</feature>
<feature type="region of interest" description="Disordered" evidence="1">
    <location>
        <begin position="414"/>
        <end position="679"/>
    </location>
</feature>
<feature type="compositionally biased region" description="Basic and acidic residues" evidence="1">
    <location>
        <begin position="630"/>
        <end position="642"/>
    </location>
</feature>
<accession>A0A9P4M3L1</accession>
<protein>
    <recommendedName>
        <fullName evidence="2">HAUS augmin-like complex subunit 6 N-terminal domain-containing protein</fullName>
    </recommendedName>
</protein>
<feature type="compositionally biased region" description="Basic and acidic residues" evidence="1">
    <location>
        <begin position="554"/>
        <end position="568"/>
    </location>
</feature>
<dbReference type="OrthoDB" id="5575722at2759"/>
<feature type="region of interest" description="Disordered" evidence="1">
    <location>
        <begin position="1"/>
        <end position="21"/>
    </location>
</feature>
<proteinExistence type="predicted"/>
<gene>
    <name evidence="3" type="ORF">K490DRAFT_61407</name>
</gene>
<feature type="compositionally biased region" description="Acidic residues" evidence="1">
    <location>
        <begin position="747"/>
        <end position="758"/>
    </location>
</feature>
<reference evidence="3" key="1">
    <citation type="journal article" date="2020" name="Stud. Mycol.">
        <title>101 Dothideomycetes genomes: a test case for predicting lifestyles and emergence of pathogens.</title>
        <authorList>
            <person name="Haridas S."/>
            <person name="Albert R."/>
            <person name="Binder M."/>
            <person name="Bloem J."/>
            <person name="Labutti K."/>
            <person name="Salamov A."/>
            <person name="Andreopoulos B."/>
            <person name="Baker S."/>
            <person name="Barry K."/>
            <person name="Bills G."/>
            <person name="Bluhm B."/>
            <person name="Cannon C."/>
            <person name="Castanera R."/>
            <person name="Culley D."/>
            <person name="Daum C."/>
            <person name="Ezra D."/>
            <person name="Gonzalez J."/>
            <person name="Henrissat B."/>
            <person name="Kuo A."/>
            <person name="Liang C."/>
            <person name="Lipzen A."/>
            <person name="Lutzoni F."/>
            <person name="Magnuson J."/>
            <person name="Mondo S."/>
            <person name="Nolan M."/>
            <person name="Ohm R."/>
            <person name="Pangilinan J."/>
            <person name="Park H.-J."/>
            <person name="Ramirez L."/>
            <person name="Alfaro M."/>
            <person name="Sun H."/>
            <person name="Tritt A."/>
            <person name="Yoshinaga Y."/>
            <person name="Zwiers L.-H."/>
            <person name="Turgeon B."/>
            <person name="Goodwin S."/>
            <person name="Spatafora J."/>
            <person name="Crous P."/>
            <person name="Grigoriev I."/>
        </authorList>
    </citation>
    <scope>NUCLEOTIDE SEQUENCE</scope>
    <source>
        <strain evidence="3">CBS 121410</strain>
    </source>
</reference>
<evidence type="ECO:0000259" key="2">
    <source>
        <dbReference type="Pfam" id="PF14661"/>
    </source>
</evidence>
<dbReference type="InterPro" id="IPR028163">
    <property type="entry name" value="HAUS_6_N"/>
</dbReference>
<dbReference type="PANTHER" id="PTHR16151">
    <property type="entry name" value="HAUS AUGMIN-LIKE COMPLEX SUBUNIT 6"/>
    <property type="match status" value="1"/>
</dbReference>
<dbReference type="InterPro" id="IPR026797">
    <property type="entry name" value="HAUS_6"/>
</dbReference>
<sequence>MSRTTNLTTNSSAAGPPASSLQRSLSLKSATLDPSNNPALFVTNLRLLNFDLLPDWPDITTQTLSTRDAQQNQKNRIRCVEWALFRLFEAYDAEETREKLQPFFPPLEPLQSINLRAALYRSLEKLKKNGVLGRETVLRKSMLDECKGDKLTEILVIFSTAVLQKAVLDGGRSRRHVTIAQRLATAGSVDTGEQASLLPLAIAHKAALTKVLRRKSEQRARYHEFEELLELRSQEIQKQNGQCNAALEILETSEKEPADAGHIQKTLNQNWLGNRDWLGVMIHGDKSHADDRLFGKAFDQIWPTVKEGEPLEEPSAERGLLEDLEARVKGQQDRLQQWKAFHARIGQDNNMILGHSTPRKRGSQPNFNFNRHQKLRFGPQGAARPSEDASLRDQKTQLAREYDGILEAMRSSLDEASRVRVERRPPPRPAQPRTTSIPVRPAVHDVKVNPAESRGSSKVATVAPQIEVSPSPAKPFEAEESHTDAGAEDDDSRSAMSPRPVTALSIASDQQSDAFSLLDAYLGGSPEATRPQSTTQQQFSSPPPAPASEPDSEPPDHSPIDIEERLAEDILASVAEGTPSPVKKPRPRLSLMERTRMSMMGQSRAFPIEEAEDEEPIKPLATANPQEASEIDKRASLLERTRQSMALMEKLPPRPQPPRARNSISGKSRQSLYPVNQWESPRKVSPLFEDIEEVEQQKAKEDLFSGDVQYENVFKSRPKIAVSPMLSPQLEDSGLMPDSDGGLDGGSGDDAEDDDYDYDYGSSPLRGKGR</sequence>
<dbReference type="Pfam" id="PF14661">
    <property type="entry name" value="HAUS6_N"/>
    <property type="match status" value="1"/>
</dbReference>
<comment type="caution">
    <text evidence="3">The sequence shown here is derived from an EMBL/GenBank/DDBJ whole genome shotgun (WGS) entry which is preliminary data.</text>
</comment>
<evidence type="ECO:0000313" key="4">
    <source>
        <dbReference type="Proteomes" id="UP000799776"/>
    </source>
</evidence>
<dbReference type="GO" id="GO:0051225">
    <property type="term" value="P:spindle assembly"/>
    <property type="evidence" value="ECO:0007669"/>
    <property type="project" value="InterPro"/>
</dbReference>
<dbReference type="PANTHER" id="PTHR16151:SF2">
    <property type="entry name" value="HAUS AUGMIN-LIKE COMPLEX SUBUNIT 6"/>
    <property type="match status" value="1"/>
</dbReference>
<keyword evidence="4" id="KW-1185">Reference proteome</keyword>
<feature type="domain" description="HAUS augmin-like complex subunit 6 N-terminal" evidence="2">
    <location>
        <begin position="41"/>
        <end position="256"/>
    </location>
</feature>
<evidence type="ECO:0000256" key="1">
    <source>
        <dbReference type="SAM" id="MobiDB-lite"/>
    </source>
</evidence>
<dbReference type="GO" id="GO:0008017">
    <property type="term" value="F:microtubule binding"/>
    <property type="evidence" value="ECO:0007669"/>
    <property type="project" value="TreeGrafter"/>
</dbReference>